<dbReference type="PANTHER" id="PTHR43249">
    <property type="entry name" value="UDP-N-ACETYL-2-AMINO-2-DEOXY-D-GLUCURONATE OXIDASE"/>
    <property type="match status" value="1"/>
</dbReference>
<dbReference type="InterPro" id="IPR052515">
    <property type="entry name" value="Gfo/Idh/MocA_Oxidoreductase"/>
</dbReference>
<dbReference type="Pfam" id="PF22725">
    <property type="entry name" value="GFO_IDH_MocA_C3"/>
    <property type="match status" value="1"/>
</dbReference>
<evidence type="ECO:0000259" key="2">
    <source>
        <dbReference type="Pfam" id="PF22725"/>
    </source>
</evidence>
<gene>
    <name evidence="3" type="ORF">AVDCRST_MAG58-2634</name>
</gene>
<sequence length="374" mass="40659">MGEGRAADGSRDDVKGVRAAIVGTGNIAGAHVAALRRMGGRAEVVAAVDVDGARAGAFCSEHGIPRSYVDIAEMLAEEAPDLVHVCTPPQSHRALSVQCMEAGAWVLCEKPLCGSLEEMDAIEDAERATGKFCASVYQWRFGSGARHLKALISSGELGRPLAGLCQTTWYRDADYYQVPWRGKWETELGGATMGQGIHAMDLFLWLMGDWREVRAMIGTLDRDIEVEDVSMATVLLENGAMGSVVNSVLSPRQRTHLRFDLQEATVEVDSLYGYTNADWSYSIPDGASTADSLARWRKIPEESLSMHAGQVADLLDCMQEDRRPSTSGTEARRTLEFITGLYKAAMTGEPVLRGSIEKGDPFYHRLNGAPVEGT</sequence>
<dbReference type="InterPro" id="IPR055170">
    <property type="entry name" value="GFO_IDH_MocA-like_dom"/>
</dbReference>
<dbReference type="InterPro" id="IPR036291">
    <property type="entry name" value="NAD(P)-bd_dom_sf"/>
</dbReference>
<evidence type="ECO:0000259" key="1">
    <source>
        <dbReference type="Pfam" id="PF01408"/>
    </source>
</evidence>
<dbReference type="SUPFAM" id="SSF51735">
    <property type="entry name" value="NAD(P)-binding Rossmann-fold domains"/>
    <property type="match status" value="1"/>
</dbReference>
<dbReference type="Gene3D" id="3.30.360.10">
    <property type="entry name" value="Dihydrodipicolinate Reductase, domain 2"/>
    <property type="match status" value="1"/>
</dbReference>
<feature type="domain" description="Gfo/Idh/MocA-like oxidoreductase N-terminal" evidence="1">
    <location>
        <begin position="18"/>
        <end position="133"/>
    </location>
</feature>
<dbReference type="AlphaFoldDB" id="A0A6J4R1B6"/>
<dbReference type="GO" id="GO:0000166">
    <property type="term" value="F:nucleotide binding"/>
    <property type="evidence" value="ECO:0007669"/>
    <property type="project" value="InterPro"/>
</dbReference>
<name>A0A6J4R1B6_9ACTN</name>
<dbReference type="PANTHER" id="PTHR43249:SF1">
    <property type="entry name" value="D-GLUCOSIDE 3-DEHYDROGENASE"/>
    <property type="match status" value="1"/>
</dbReference>
<feature type="domain" description="GFO/IDH/MocA-like oxidoreductase" evidence="2">
    <location>
        <begin position="146"/>
        <end position="259"/>
    </location>
</feature>
<evidence type="ECO:0000313" key="3">
    <source>
        <dbReference type="EMBL" id="CAA9461242.1"/>
    </source>
</evidence>
<protein>
    <submittedName>
        <fullName evidence="3">Putative secreted oxidoreductase</fullName>
    </submittedName>
</protein>
<dbReference type="Pfam" id="PF01408">
    <property type="entry name" value="GFO_IDH_MocA"/>
    <property type="match status" value="1"/>
</dbReference>
<reference evidence="3" key="1">
    <citation type="submission" date="2020-02" db="EMBL/GenBank/DDBJ databases">
        <authorList>
            <person name="Meier V. D."/>
        </authorList>
    </citation>
    <scope>NUCLEOTIDE SEQUENCE</scope>
    <source>
        <strain evidence="3">AVDCRST_MAG58</strain>
    </source>
</reference>
<organism evidence="3">
    <name type="scientific">uncultured Rubrobacteraceae bacterium</name>
    <dbReference type="NCBI Taxonomy" id="349277"/>
    <lineage>
        <taxon>Bacteria</taxon>
        <taxon>Bacillati</taxon>
        <taxon>Actinomycetota</taxon>
        <taxon>Rubrobacteria</taxon>
        <taxon>Rubrobacterales</taxon>
        <taxon>Rubrobacteraceae</taxon>
        <taxon>environmental samples</taxon>
    </lineage>
</organism>
<proteinExistence type="predicted"/>
<dbReference type="SUPFAM" id="SSF55347">
    <property type="entry name" value="Glyceraldehyde-3-phosphate dehydrogenase-like, C-terminal domain"/>
    <property type="match status" value="1"/>
</dbReference>
<dbReference type="EMBL" id="CADCVF010000054">
    <property type="protein sequence ID" value="CAA9461242.1"/>
    <property type="molecule type" value="Genomic_DNA"/>
</dbReference>
<accession>A0A6J4R1B6</accession>
<dbReference type="InterPro" id="IPR000683">
    <property type="entry name" value="Gfo/Idh/MocA-like_OxRdtase_N"/>
</dbReference>
<dbReference type="Gene3D" id="3.40.50.720">
    <property type="entry name" value="NAD(P)-binding Rossmann-like Domain"/>
    <property type="match status" value="1"/>
</dbReference>